<dbReference type="InterPro" id="IPR036397">
    <property type="entry name" value="RNaseH_sf"/>
</dbReference>
<dbReference type="AlphaFoldDB" id="A0A8X6ULR0"/>
<organism evidence="1 2">
    <name type="scientific">Nephila pilipes</name>
    <name type="common">Giant wood spider</name>
    <name type="synonym">Nephila maculata</name>
    <dbReference type="NCBI Taxonomy" id="299642"/>
    <lineage>
        <taxon>Eukaryota</taxon>
        <taxon>Metazoa</taxon>
        <taxon>Ecdysozoa</taxon>
        <taxon>Arthropoda</taxon>
        <taxon>Chelicerata</taxon>
        <taxon>Arachnida</taxon>
        <taxon>Araneae</taxon>
        <taxon>Araneomorphae</taxon>
        <taxon>Entelegynae</taxon>
        <taxon>Araneoidea</taxon>
        <taxon>Nephilidae</taxon>
        <taxon>Nephila</taxon>
    </lineage>
</organism>
<name>A0A8X6ULR0_NEPPI</name>
<gene>
    <name evidence="1" type="primary">X975_13968</name>
    <name evidence="1" type="ORF">NPIL_700171</name>
</gene>
<dbReference type="GO" id="GO:0003676">
    <property type="term" value="F:nucleic acid binding"/>
    <property type="evidence" value="ECO:0007669"/>
    <property type="project" value="InterPro"/>
</dbReference>
<evidence type="ECO:0000313" key="2">
    <source>
        <dbReference type="Proteomes" id="UP000887013"/>
    </source>
</evidence>
<dbReference type="Proteomes" id="UP000887013">
    <property type="component" value="Unassembled WGS sequence"/>
</dbReference>
<keyword evidence="2" id="KW-1185">Reference proteome</keyword>
<reference evidence="1" key="1">
    <citation type="submission" date="2020-08" db="EMBL/GenBank/DDBJ databases">
        <title>Multicomponent nature underlies the extraordinary mechanical properties of spider dragline silk.</title>
        <authorList>
            <person name="Kono N."/>
            <person name="Nakamura H."/>
            <person name="Mori M."/>
            <person name="Yoshida Y."/>
            <person name="Ohtoshi R."/>
            <person name="Malay A.D."/>
            <person name="Moran D.A.P."/>
            <person name="Tomita M."/>
            <person name="Numata K."/>
            <person name="Arakawa K."/>
        </authorList>
    </citation>
    <scope>NUCLEOTIDE SEQUENCE</scope>
</reference>
<dbReference type="OrthoDB" id="6457783at2759"/>
<accession>A0A8X6ULR0</accession>
<evidence type="ECO:0000313" key="1">
    <source>
        <dbReference type="EMBL" id="GFU27058.1"/>
    </source>
</evidence>
<protein>
    <submittedName>
        <fullName evidence="1">Uncharacterized protein</fullName>
    </submittedName>
</protein>
<sequence>QGILDTDVRGRKNHPWLPLFPYLTPAEFWLWGYLKSRVYQCPPSNLLELKDAIRRELSCIQPDILHSAIAGFATRLQCVISCGGGHV</sequence>
<dbReference type="Gene3D" id="3.30.420.10">
    <property type="entry name" value="Ribonuclease H-like superfamily/Ribonuclease H"/>
    <property type="match status" value="1"/>
</dbReference>
<dbReference type="PANTHER" id="PTHR47326:SF1">
    <property type="entry name" value="HTH PSQ-TYPE DOMAIN-CONTAINING PROTEIN"/>
    <property type="match status" value="1"/>
</dbReference>
<proteinExistence type="predicted"/>
<comment type="caution">
    <text evidence="1">The sequence shown here is derived from an EMBL/GenBank/DDBJ whole genome shotgun (WGS) entry which is preliminary data.</text>
</comment>
<dbReference type="EMBL" id="BMAW01081976">
    <property type="protein sequence ID" value="GFU27058.1"/>
    <property type="molecule type" value="Genomic_DNA"/>
</dbReference>
<dbReference type="PANTHER" id="PTHR47326">
    <property type="entry name" value="TRANSPOSABLE ELEMENT TC3 TRANSPOSASE-LIKE PROTEIN"/>
    <property type="match status" value="1"/>
</dbReference>
<feature type="non-terminal residue" evidence="1">
    <location>
        <position position="1"/>
    </location>
</feature>